<comment type="caution">
    <text evidence="1">The sequence shown here is derived from an EMBL/GenBank/DDBJ whole genome shotgun (WGS) entry which is preliminary data.</text>
</comment>
<proteinExistence type="predicted"/>
<accession>A0ACC6P2W9</accession>
<gene>
    <name evidence="1" type="ORF">RV045_08865</name>
</gene>
<protein>
    <submittedName>
        <fullName evidence="1">HDOD domain-containing protein</fullName>
    </submittedName>
</protein>
<dbReference type="EMBL" id="JAWDIE010000012">
    <property type="protein sequence ID" value="MEJ7138539.1"/>
    <property type="molecule type" value="Genomic_DNA"/>
</dbReference>
<keyword evidence="2" id="KW-1185">Reference proteome</keyword>
<evidence type="ECO:0000313" key="1">
    <source>
        <dbReference type="EMBL" id="MEJ7138539.1"/>
    </source>
</evidence>
<organism evidence="1 2">
    <name type="scientific">Amphibiibacter pelophylacis</name>
    <dbReference type="NCBI Taxonomy" id="1799477"/>
    <lineage>
        <taxon>Bacteria</taxon>
        <taxon>Pseudomonadati</taxon>
        <taxon>Pseudomonadota</taxon>
        <taxon>Betaproteobacteria</taxon>
        <taxon>Burkholderiales</taxon>
        <taxon>Sphaerotilaceae</taxon>
        <taxon>Amphibiibacter</taxon>
    </lineage>
</organism>
<reference evidence="1" key="1">
    <citation type="submission" date="2023-10" db="EMBL/GenBank/DDBJ databases">
        <title>Amphibacter perezi, gen. nov., sp. nov. a novel taxa of the family Comamonadaceae, class Betaproteobacteria isolated from the skin microbiota of Pelophylax perezi from different populations.</title>
        <authorList>
            <person name="Costa S."/>
            <person name="Proenca D.N."/>
            <person name="Lopes I."/>
            <person name="Morais P.V."/>
        </authorList>
    </citation>
    <scope>NUCLEOTIDE SEQUENCE</scope>
    <source>
        <strain evidence="1">SL12-8</strain>
    </source>
</reference>
<evidence type="ECO:0000313" key="2">
    <source>
        <dbReference type="Proteomes" id="UP001364695"/>
    </source>
</evidence>
<dbReference type="Proteomes" id="UP001364695">
    <property type="component" value="Unassembled WGS sequence"/>
</dbReference>
<sequence length="590" mass="65605">MASDDTPGEGAARPRLGPFELITNLGHSVRTASWLVLDTRTQTEQVLVMPKQTLDAAHWPEWLGRVSKLQRLDSRHLMPLAETGQLLGRPYAAYVRGEAITLGERVRRGPMGLREALRTLHQIALALTDLHDTRSLHRDVQPHLVLIDGKRVRLCGAEVAWRPTTGPGSEDPLETERSDLRENTPVDLFFVSLMLHWLISGEPPLGESDFLLAMGRLPPLGESQLELPEKKAVALSPPIRHIYERALNVLPRQRFATARSLASALEDVLQSDEGNGPNVLATLRERIRLRGILPGNEDTMRSVVRLSRMQVSHQTELVEVMLQDTALSLELLRVCNNTLRRGETLNANDAVLNMRRAIALAGLNGVEQAAKNLTLWPGPLNRFQARDLEDDIWQIRRASLVAQHINPGAFEPETVFIIALFHGLGQLILGYHFPEEALQIKHLAKQARQENPPPSPWDALDAACKDVLELPLSELAAEVLRLWGMEADVIEMLQPLPAQALVEDTPPDDSLFLRAIVSCAYEVFVHKDTMKNKRLKALNLVAQRYGRWLGCTAYTLNDALTEALRGSEHRVMVGAQDVLDANPAQATAAP</sequence>
<name>A0ACC6P2W9_9BURK</name>